<dbReference type="PANTHER" id="PTHR43078">
    <property type="entry name" value="UDP-GLUCURONIC ACID DECARBOXYLASE-RELATED"/>
    <property type="match status" value="1"/>
</dbReference>
<dbReference type="Gene3D" id="3.40.50.720">
    <property type="entry name" value="NAD(P)-binding Rossmann-like Domain"/>
    <property type="match status" value="2"/>
</dbReference>
<evidence type="ECO:0000256" key="1">
    <source>
        <dbReference type="ARBA" id="ARBA00001911"/>
    </source>
</evidence>
<evidence type="ECO:0000313" key="20">
    <source>
        <dbReference type="EMBL" id="RYR23142.1"/>
    </source>
</evidence>
<dbReference type="UniPathway" id="UPA00796">
    <property type="reaction ID" value="UER00771"/>
</dbReference>
<evidence type="ECO:0000256" key="2">
    <source>
        <dbReference type="ARBA" id="ARBA00004141"/>
    </source>
</evidence>
<feature type="domain" description="NAD(P)-binding" evidence="19">
    <location>
        <begin position="1137"/>
        <end position="1431"/>
    </location>
</feature>
<evidence type="ECO:0000256" key="16">
    <source>
        <dbReference type="SAM" id="MobiDB-lite"/>
    </source>
</evidence>
<dbReference type="CDD" id="cd05230">
    <property type="entry name" value="UGD_SDR_e"/>
    <property type="match status" value="2"/>
</dbReference>
<evidence type="ECO:0000256" key="7">
    <source>
        <dbReference type="ARBA" id="ARBA00022490"/>
    </source>
</evidence>
<dbReference type="Pfam" id="PF16363">
    <property type="entry name" value="GDP_Man_Dehyd"/>
    <property type="match status" value="2"/>
</dbReference>
<name>A0A445A9Z7_ARAHY</name>
<evidence type="ECO:0000313" key="21">
    <source>
        <dbReference type="Proteomes" id="UP000289738"/>
    </source>
</evidence>
<evidence type="ECO:0000256" key="10">
    <source>
        <dbReference type="ARBA" id="ARBA00022989"/>
    </source>
</evidence>
<dbReference type="FunFam" id="3.40.50.720:FF:000150">
    <property type="entry name" value="UDP-glucuronic acid decarboxylase 6"/>
    <property type="match status" value="2"/>
</dbReference>
<reference evidence="20 21" key="1">
    <citation type="submission" date="2019-01" db="EMBL/GenBank/DDBJ databases">
        <title>Sequencing of cultivated peanut Arachis hypogaea provides insights into genome evolution and oil improvement.</title>
        <authorList>
            <person name="Chen X."/>
        </authorList>
    </citation>
    <scope>NUCLEOTIDE SEQUENCE [LARGE SCALE GENOMIC DNA]</scope>
    <source>
        <strain evidence="21">cv. Fuhuasheng</strain>
        <tissue evidence="20">Leaves</tissue>
    </source>
</reference>
<feature type="region of interest" description="Disordered" evidence="16">
    <location>
        <begin position="363"/>
        <end position="389"/>
    </location>
</feature>
<comment type="catalytic activity">
    <reaction evidence="15">
        <text>UDP-alpha-D-glucuronate + H(+) = UDP-alpha-D-xylose + CO2</text>
        <dbReference type="Rhea" id="RHEA:23916"/>
        <dbReference type="ChEBI" id="CHEBI:15378"/>
        <dbReference type="ChEBI" id="CHEBI:16526"/>
        <dbReference type="ChEBI" id="CHEBI:57632"/>
        <dbReference type="ChEBI" id="CHEBI:58052"/>
        <dbReference type="EC" id="4.1.1.35"/>
    </reaction>
</comment>
<comment type="subcellular location">
    <subcellularLocation>
        <location evidence="3">Cytoplasm</location>
    </subcellularLocation>
    <subcellularLocation>
        <location evidence="2">Membrane</location>
        <topology evidence="2">Multi-pass membrane protein</topology>
    </subcellularLocation>
</comment>
<feature type="domain" description="NAD(P)-binding" evidence="19">
    <location>
        <begin position="794"/>
        <end position="1088"/>
    </location>
</feature>
<evidence type="ECO:0000256" key="6">
    <source>
        <dbReference type="ARBA" id="ARBA00012290"/>
    </source>
</evidence>
<feature type="region of interest" description="Disordered" evidence="16">
    <location>
        <begin position="1105"/>
        <end position="1124"/>
    </location>
</feature>
<organism evidence="20 21">
    <name type="scientific">Arachis hypogaea</name>
    <name type="common">Peanut</name>
    <dbReference type="NCBI Taxonomy" id="3818"/>
    <lineage>
        <taxon>Eukaryota</taxon>
        <taxon>Viridiplantae</taxon>
        <taxon>Streptophyta</taxon>
        <taxon>Embryophyta</taxon>
        <taxon>Tracheophyta</taxon>
        <taxon>Spermatophyta</taxon>
        <taxon>Magnoliopsida</taxon>
        <taxon>eudicotyledons</taxon>
        <taxon>Gunneridae</taxon>
        <taxon>Pentapetalae</taxon>
        <taxon>rosids</taxon>
        <taxon>fabids</taxon>
        <taxon>Fabales</taxon>
        <taxon>Fabaceae</taxon>
        <taxon>Papilionoideae</taxon>
        <taxon>50 kb inversion clade</taxon>
        <taxon>dalbergioids sensu lato</taxon>
        <taxon>Dalbergieae</taxon>
        <taxon>Pterocarpus clade</taxon>
        <taxon>Arachis</taxon>
    </lineage>
</organism>
<evidence type="ECO:0000256" key="8">
    <source>
        <dbReference type="ARBA" id="ARBA00022692"/>
    </source>
</evidence>
<dbReference type="InterPro" id="IPR016040">
    <property type="entry name" value="NAD(P)-bd_dom"/>
</dbReference>
<evidence type="ECO:0000256" key="12">
    <source>
        <dbReference type="ARBA" id="ARBA00023136"/>
    </source>
</evidence>
<keyword evidence="21" id="KW-1185">Reference proteome</keyword>
<evidence type="ECO:0000256" key="14">
    <source>
        <dbReference type="ARBA" id="ARBA00025005"/>
    </source>
</evidence>
<dbReference type="SUPFAM" id="SSF51735">
    <property type="entry name" value="NAD(P)-binding Rossmann-fold domains"/>
    <property type="match status" value="2"/>
</dbReference>
<dbReference type="PANTHER" id="PTHR43078:SF49">
    <property type="entry name" value="UDP-GLUCURONIC ACID DECARBOXYLASE 3-RELATED"/>
    <property type="match status" value="1"/>
</dbReference>
<sequence length="1457" mass="162738">MAAATNGGKSMWQACLASAFRTALATTIVGCVTLLGPHSLKKLIELPSFSYVTVGIIILNDATFGDSLRGSWYALYATIQSMGPAMLSFWIIGPSRFTKETIAVAVALAAFVVALPGEITHFIAKRIALGQIVLLYVTAYINGARTQPLMHPLGVVASTALGVAACILALLFPSPRLACRQVKKNYKLLTQNTIKRVKLLMKAICEDDKASVLTSVSQAKCFSTTKLLQIITHYQKGMRWERPQTKIFRSNCLYAVEKLKEVDTTLRGMELALRSINSFPISMINEDMKHGLNSLMQQISLTIKETKHNLHGASLTVPEPSEKTITNFLHSLQTIPTTLQDLPFYFYLFCTKLLYMKSLAEPTPTPPTIQDQPTEKNGNPNLNSPEGNKENWAKSLVTTLTSPKLMASYKCSLSLGLAVYLGLVYSKKDGFWAGLPVAVTYASDREATFRETNLKAQGTVLGTVYGVLISFVFERFLVLRFLSLFPWFLFTSFLQRSQMYGPAGGVSAAIGALLILGRENFGPPKEFAITRIVETFIGLSCSIFVDILFRPKRASTCAKVELSNSIATLVESIGSLSMLHDSSKTKLEQNQKKLKGHVNKLKKFVVEAEAEPNFWFLPFHGACYNKLLGSLSRLDDVLQLGSQALKFLQQEVQRCEACWKEHVNLIEGDIGHLKELICNSMKSFEEISKLKSLGFLEKELEKKKKNTTSDVEVGKSTPKSNTYISDIHSYPEYHRSLKTPVAVFLYPTVWYDASLFGFHILTMAANASNGAAKQPPQPSPLRFSKFFQSNMRILVTGGAGFIGSHLVDRLMENEKNEVIVVDNFFTGSKDNLRKWIGHPRFELIRHDVTEQLLVEVDQIYHLACPASPIFYKYNPVKTIKTNVIGTLNMLGLAKRVGARILLTSTSEVYGDPLVHPQPETYWGNVNPIGVRSCYDEGKRVAETLMFDYHRQHGIEIRIARIFNTYGPRMNIDDGRVVSNFIAQALRGEPLTVQLPGTQTRSFCYVSDMVDGLIRLMEGENTGPINIGNPGEFTMTELAETVKELINPDVEIKMVENTPDDPRQRKPDITKAKELLGWEPKVKLRDGLPLMEEDFRLRLEDLAMASKSPKDDNQDGKQPPLPSPLRFSKFFQPNMRILITGGAGFIGSHLVDRLMENEKNEVIVADNYFTGSKDNIKHWIGHPRFELIRHDVTETLLVEVDRIYHLACPASPIYYKYNPVKTIKTNVIGTLNMLGLAKRVGARILLTSTSEVYGDPLVHPQPETYWGNVNPNGVRSCYDEGKRVAETLMFDYHRQHGIEIRVARIFNTYGPRMNIDDGRVVSNFIAQAIRGESLTVQSPGSQTRSFCYVSDLVDGLIRLMEGSDTGPINLGNPGEFTVLELAQTVKELINPAVEIKTVDNTPDDPKQRKPDITKAKEVLGWEPKFALKDGLPLMEDDFRKRLGVAKANNSEKDFTTVI</sequence>
<dbReference type="GO" id="GO:0070403">
    <property type="term" value="F:NAD+ binding"/>
    <property type="evidence" value="ECO:0007669"/>
    <property type="project" value="InterPro"/>
</dbReference>
<protein>
    <recommendedName>
        <fullName evidence="6">UDP-glucuronate decarboxylase</fullName>
        <ecNumber evidence="6">4.1.1.35</ecNumber>
    </recommendedName>
</protein>
<dbReference type="GO" id="GO:0033320">
    <property type="term" value="P:UDP-D-xylose biosynthetic process"/>
    <property type="evidence" value="ECO:0007669"/>
    <property type="project" value="UniProtKB-UniPathway"/>
</dbReference>
<feature type="compositionally biased region" description="Polar residues" evidence="16">
    <location>
        <begin position="369"/>
        <end position="386"/>
    </location>
</feature>
<dbReference type="InterPro" id="IPR036291">
    <property type="entry name" value="NAD(P)-bd_dom_sf"/>
</dbReference>
<feature type="transmembrane region" description="Helical" evidence="17">
    <location>
        <begin position="97"/>
        <end position="115"/>
    </location>
</feature>
<comment type="function">
    <text evidence="14">Catalyzes the NAD-dependent decarboxylation of UDP-glucuronic acid to UDP-xylose. Necessary for the biosynthesis of the core tetrasaccharide in glycosaminoglycan biosynthesis.</text>
</comment>
<comment type="pathway">
    <text evidence="4">Nucleotide-sugar biosynthesis; UDP-alpha-D-xylose biosynthesis; UDP-alpha-D-xylose from UDP-alpha-D-glucuronate: step 1/1.</text>
</comment>
<dbReference type="EC" id="4.1.1.35" evidence="6"/>
<keyword evidence="7" id="KW-0963">Cytoplasm</keyword>
<accession>A0A445A9Z7</accession>
<evidence type="ECO:0000259" key="19">
    <source>
        <dbReference type="Pfam" id="PF16363"/>
    </source>
</evidence>
<keyword evidence="9" id="KW-0210">Decarboxylase</keyword>
<dbReference type="InterPro" id="IPR049453">
    <property type="entry name" value="Memb_transporter_dom"/>
</dbReference>
<dbReference type="GO" id="GO:0016020">
    <property type="term" value="C:membrane"/>
    <property type="evidence" value="ECO:0007669"/>
    <property type="project" value="UniProtKB-SubCell"/>
</dbReference>
<keyword evidence="12 17" id="KW-0472">Membrane</keyword>
<feature type="transmembrane region" description="Helical" evidence="17">
    <location>
        <begin position="149"/>
        <end position="172"/>
    </location>
</feature>
<evidence type="ECO:0000256" key="13">
    <source>
        <dbReference type="ARBA" id="ARBA00023239"/>
    </source>
</evidence>
<comment type="similarity">
    <text evidence="5">Belongs to the NAD(P)-dependent epimerase/dehydratase family. UDP-glucuronic acid decarboxylase subfamily.</text>
</comment>
<gene>
    <name evidence="20" type="ORF">Ahy_B03g068404</name>
</gene>
<dbReference type="InterPro" id="IPR044516">
    <property type="entry name" value="UXS-like"/>
</dbReference>
<feature type="transmembrane region" description="Helical" evidence="17">
    <location>
        <begin position="127"/>
        <end position="143"/>
    </location>
</feature>
<dbReference type="EMBL" id="SDMP01000013">
    <property type="protein sequence ID" value="RYR23142.1"/>
    <property type="molecule type" value="Genomic_DNA"/>
</dbReference>
<keyword evidence="13" id="KW-0456">Lyase</keyword>
<dbReference type="Pfam" id="PF13515">
    <property type="entry name" value="FUSC_2"/>
    <property type="match status" value="1"/>
</dbReference>
<keyword evidence="10 17" id="KW-1133">Transmembrane helix</keyword>
<dbReference type="GO" id="GO:0042732">
    <property type="term" value="P:D-xylose metabolic process"/>
    <property type="evidence" value="ECO:0007669"/>
    <property type="project" value="InterPro"/>
</dbReference>
<feature type="transmembrane region" description="Helical" evidence="17">
    <location>
        <begin position="72"/>
        <end position="91"/>
    </location>
</feature>
<evidence type="ECO:0000259" key="18">
    <source>
        <dbReference type="Pfam" id="PF13515"/>
    </source>
</evidence>
<dbReference type="GO" id="GO:0048040">
    <property type="term" value="F:UDP-glucuronate decarboxylase activity"/>
    <property type="evidence" value="ECO:0007669"/>
    <property type="project" value="UniProtKB-EC"/>
</dbReference>
<comment type="caution">
    <text evidence="20">The sequence shown here is derived from an EMBL/GenBank/DDBJ whole genome shotgun (WGS) entry which is preliminary data.</text>
</comment>
<evidence type="ECO:0000256" key="4">
    <source>
        <dbReference type="ARBA" id="ARBA00005100"/>
    </source>
</evidence>
<evidence type="ECO:0000256" key="9">
    <source>
        <dbReference type="ARBA" id="ARBA00022793"/>
    </source>
</evidence>
<keyword evidence="11" id="KW-0520">NAD</keyword>
<dbReference type="Proteomes" id="UP000289738">
    <property type="component" value="Chromosome B03"/>
</dbReference>
<feature type="domain" description="Integral membrane bound transporter" evidence="18">
    <location>
        <begin position="417"/>
        <end position="545"/>
    </location>
</feature>
<evidence type="ECO:0000256" key="11">
    <source>
        <dbReference type="ARBA" id="ARBA00023027"/>
    </source>
</evidence>
<dbReference type="GO" id="GO:0005737">
    <property type="term" value="C:cytoplasm"/>
    <property type="evidence" value="ECO:0007669"/>
    <property type="project" value="UniProtKB-SubCell"/>
</dbReference>
<evidence type="ECO:0000256" key="3">
    <source>
        <dbReference type="ARBA" id="ARBA00004496"/>
    </source>
</evidence>
<proteinExistence type="inferred from homology"/>
<evidence type="ECO:0000256" key="15">
    <source>
        <dbReference type="ARBA" id="ARBA00051601"/>
    </source>
</evidence>
<evidence type="ECO:0000256" key="17">
    <source>
        <dbReference type="SAM" id="Phobius"/>
    </source>
</evidence>
<keyword evidence="8 17" id="KW-0812">Transmembrane</keyword>
<comment type="cofactor">
    <cofactor evidence="1">
        <name>NAD(+)</name>
        <dbReference type="ChEBI" id="CHEBI:57540"/>
    </cofactor>
</comment>
<evidence type="ECO:0000256" key="5">
    <source>
        <dbReference type="ARBA" id="ARBA00007505"/>
    </source>
</evidence>